<evidence type="ECO:0000313" key="2">
    <source>
        <dbReference type="Proteomes" id="UP000254718"/>
    </source>
</evidence>
<dbReference type="AlphaFoldDB" id="A0AAX2KK48"/>
<dbReference type="Proteomes" id="UP000254718">
    <property type="component" value="Unassembled WGS sequence"/>
</dbReference>
<reference evidence="1 2" key="1">
    <citation type="submission" date="2018-06" db="EMBL/GenBank/DDBJ databases">
        <authorList>
            <consortium name="Pathogen Informatics"/>
            <person name="Doyle S."/>
        </authorList>
    </citation>
    <scope>NUCLEOTIDE SEQUENCE [LARGE SCALE GENOMIC DNA]</scope>
    <source>
        <strain evidence="1 2">NCTC8333</strain>
    </source>
</reference>
<dbReference type="EMBL" id="UGFE01000007">
    <property type="protein sequence ID" value="STO18184.1"/>
    <property type="molecule type" value="Genomic_DNA"/>
</dbReference>
<proteinExistence type="predicted"/>
<gene>
    <name evidence="1" type="ORF">NCTC8333_06443</name>
</gene>
<accession>A0AAX2KK48</accession>
<comment type="caution">
    <text evidence="1">The sequence shown here is derived from an EMBL/GenBank/DDBJ whole genome shotgun (WGS) entry which is preliminary data.</text>
</comment>
<organism evidence="1 2">
    <name type="scientific">Escherichia coli</name>
    <dbReference type="NCBI Taxonomy" id="562"/>
    <lineage>
        <taxon>Bacteria</taxon>
        <taxon>Pseudomonadati</taxon>
        <taxon>Pseudomonadota</taxon>
        <taxon>Gammaproteobacteria</taxon>
        <taxon>Enterobacterales</taxon>
        <taxon>Enterobacteriaceae</taxon>
        <taxon>Escherichia</taxon>
    </lineage>
</organism>
<sequence length="113" mass="12328">MPQPVCEQFQAQGYDFGLDDIFFYGRGEGIGKAGLIAGDAVPAIPYVHETNPSLVNRTTLWGSAINEVHPRNGENYFTRLRLTRAKEGAIDMLTGKVNEKSDGGERVGITNVT</sequence>
<protein>
    <submittedName>
        <fullName evidence="1">Major capsid protein</fullName>
    </submittedName>
</protein>
<name>A0AAX2KK48_ECOLX</name>
<evidence type="ECO:0000313" key="1">
    <source>
        <dbReference type="EMBL" id="STO18184.1"/>
    </source>
</evidence>